<dbReference type="Pfam" id="PF07859">
    <property type="entry name" value="Abhydrolase_3"/>
    <property type="match status" value="1"/>
</dbReference>
<keyword evidence="3" id="KW-1185">Reference proteome</keyword>
<comment type="caution">
    <text evidence="2">The sequence shown here is derived from an EMBL/GenBank/DDBJ whole genome shotgun (WGS) entry which is preliminary data.</text>
</comment>
<dbReference type="InterPro" id="IPR050466">
    <property type="entry name" value="Carboxylest/Gibb_receptor"/>
</dbReference>
<dbReference type="Gene3D" id="3.40.50.1820">
    <property type="entry name" value="alpha/beta hydrolase"/>
    <property type="match status" value="1"/>
</dbReference>
<evidence type="ECO:0000313" key="2">
    <source>
        <dbReference type="EMBL" id="KAK5045998.1"/>
    </source>
</evidence>
<gene>
    <name evidence="2" type="ORF">LTR84_008785</name>
</gene>
<evidence type="ECO:0000313" key="3">
    <source>
        <dbReference type="Proteomes" id="UP001358417"/>
    </source>
</evidence>
<feature type="domain" description="Alpha/beta hydrolase fold-3" evidence="1">
    <location>
        <begin position="52"/>
        <end position="177"/>
    </location>
</feature>
<dbReference type="RefSeq" id="XP_064701603.1">
    <property type="nucleotide sequence ID" value="XM_064852329.1"/>
</dbReference>
<evidence type="ECO:0000259" key="1">
    <source>
        <dbReference type="Pfam" id="PF07859"/>
    </source>
</evidence>
<dbReference type="AlphaFoldDB" id="A0AAV9MWP6"/>
<dbReference type="SUPFAM" id="SSF53474">
    <property type="entry name" value="alpha/beta-Hydrolases"/>
    <property type="match status" value="1"/>
</dbReference>
<sequence length="331" mass="37122">MAGFNPDDMSRFDDFNIFTTSYKQIGSYNISLNTIYEQGLTSVSTSSQPIIIRFHGGGLVAADSLFPDFFGYWLLDLAKKYGAIIISANHRLLPEANISDILEDLEDVWTWVQSSLPEFLRIKSQGKVRCDLKQILTAGESAGGYLAIQLALNHPNGIRTFLAQYPMVDMKSRWFTESFEKSVLGVPQMPKSVIGNHLAKARDGASTTKDEKIVESSDPRLDRGGLMFCMIQNGLYQDYFDIDDAKQFPIDRLENGERLPPAGGLIWHGEKDSVVPVDGSLRFKNTVRKHNPDINLRLLVRPGDHGFDSSARLTDEWVERALEPYVAAWLA</sequence>
<dbReference type="GO" id="GO:0016787">
    <property type="term" value="F:hydrolase activity"/>
    <property type="evidence" value="ECO:0007669"/>
    <property type="project" value="InterPro"/>
</dbReference>
<protein>
    <recommendedName>
        <fullName evidence="1">Alpha/beta hydrolase fold-3 domain-containing protein</fullName>
    </recommendedName>
</protein>
<dbReference type="Proteomes" id="UP001358417">
    <property type="component" value="Unassembled WGS sequence"/>
</dbReference>
<dbReference type="InterPro" id="IPR013094">
    <property type="entry name" value="AB_hydrolase_3"/>
</dbReference>
<dbReference type="PANTHER" id="PTHR23024:SF339">
    <property type="entry name" value="ALPHA_BETA HYDROLASE FOLD-3 DOMAIN-CONTAINING PROTEIN"/>
    <property type="match status" value="1"/>
</dbReference>
<dbReference type="PANTHER" id="PTHR23024">
    <property type="entry name" value="ARYLACETAMIDE DEACETYLASE"/>
    <property type="match status" value="1"/>
</dbReference>
<dbReference type="GeneID" id="89976947"/>
<dbReference type="EMBL" id="JAVRRD010000033">
    <property type="protein sequence ID" value="KAK5045998.1"/>
    <property type="molecule type" value="Genomic_DNA"/>
</dbReference>
<proteinExistence type="predicted"/>
<reference evidence="2 3" key="1">
    <citation type="submission" date="2023-08" db="EMBL/GenBank/DDBJ databases">
        <title>Black Yeasts Isolated from many extreme environments.</title>
        <authorList>
            <person name="Coleine C."/>
            <person name="Stajich J.E."/>
            <person name="Selbmann L."/>
        </authorList>
    </citation>
    <scope>NUCLEOTIDE SEQUENCE [LARGE SCALE GENOMIC DNA]</scope>
    <source>
        <strain evidence="2 3">CCFEE 5792</strain>
    </source>
</reference>
<dbReference type="InterPro" id="IPR029058">
    <property type="entry name" value="AB_hydrolase_fold"/>
</dbReference>
<accession>A0AAV9MWP6</accession>
<name>A0AAV9MWP6_9EURO</name>
<organism evidence="2 3">
    <name type="scientific">Exophiala bonariae</name>
    <dbReference type="NCBI Taxonomy" id="1690606"/>
    <lineage>
        <taxon>Eukaryota</taxon>
        <taxon>Fungi</taxon>
        <taxon>Dikarya</taxon>
        <taxon>Ascomycota</taxon>
        <taxon>Pezizomycotina</taxon>
        <taxon>Eurotiomycetes</taxon>
        <taxon>Chaetothyriomycetidae</taxon>
        <taxon>Chaetothyriales</taxon>
        <taxon>Herpotrichiellaceae</taxon>
        <taxon>Exophiala</taxon>
    </lineage>
</organism>